<proteinExistence type="predicted"/>
<dbReference type="Proteomes" id="UP000324800">
    <property type="component" value="Unassembled WGS sequence"/>
</dbReference>
<reference evidence="1 2" key="1">
    <citation type="submission" date="2019-03" db="EMBL/GenBank/DDBJ databases">
        <title>Single cell metagenomics reveals metabolic interactions within the superorganism composed of flagellate Streblomastix strix and complex community of Bacteroidetes bacteria on its surface.</title>
        <authorList>
            <person name="Treitli S.C."/>
            <person name="Kolisko M."/>
            <person name="Husnik F."/>
            <person name="Keeling P."/>
            <person name="Hampl V."/>
        </authorList>
    </citation>
    <scope>NUCLEOTIDE SEQUENCE [LARGE SCALE GENOMIC DNA]</scope>
    <source>
        <strain evidence="1">ST1C</strain>
    </source>
</reference>
<evidence type="ECO:0000313" key="1">
    <source>
        <dbReference type="EMBL" id="KAA6368936.1"/>
    </source>
</evidence>
<dbReference type="AlphaFoldDB" id="A0A5J4UDQ9"/>
<comment type="caution">
    <text evidence="1">The sequence shown here is derived from an EMBL/GenBank/DDBJ whole genome shotgun (WGS) entry which is preliminary data.</text>
</comment>
<protein>
    <submittedName>
        <fullName evidence="1">Uncharacterized protein</fullName>
    </submittedName>
</protein>
<accession>A0A5J4UDQ9</accession>
<dbReference type="EMBL" id="SNRW01016854">
    <property type="protein sequence ID" value="KAA6368936.1"/>
    <property type="molecule type" value="Genomic_DNA"/>
</dbReference>
<organism evidence="1 2">
    <name type="scientific">Streblomastix strix</name>
    <dbReference type="NCBI Taxonomy" id="222440"/>
    <lineage>
        <taxon>Eukaryota</taxon>
        <taxon>Metamonada</taxon>
        <taxon>Preaxostyla</taxon>
        <taxon>Oxymonadida</taxon>
        <taxon>Streblomastigidae</taxon>
        <taxon>Streblomastix</taxon>
    </lineage>
</organism>
<name>A0A5J4UDQ9_9EUKA</name>
<evidence type="ECO:0000313" key="2">
    <source>
        <dbReference type="Proteomes" id="UP000324800"/>
    </source>
</evidence>
<sequence>MEPATKFQKYKTYLETLFMEITSESTDGKLASAKRGEFTELTNVLKWARE</sequence>
<gene>
    <name evidence="1" type="ORF">EZS28_035536</name>
</gene>
<feature type="non-terminal residue" evidence="1">
    <location>
        <position position="50"/>
    </location>
</feature>